<dbReference type="Pfam" id="PF00127">
    <property type="entry name" value="Copper-bind"/>
    <property type="match status" value="1"/>
</dbReference>
<evidence type="ECO:0000256" key="1">
    <source>
        <dbReference type="ARBA" id="ARBA00004418"/>
    </source>
</evidence>
<comment type="cofactor">
    <cofactor evidence="8">
        <name>Cu cation</name>
        <dbReference type="ChEBI" id="CHEBI:23378"/>
    </cofactor>
    <text evidence="8">Binds 1 copper ion per subunit.</text>
</comment>
<feature type="signal peptide" evidence="9">
    <location>
        <begin position="1"/>
        <end position="20"/>
    </location>
</feature>
<evidence type="ECO:0000256" key="6">
    <source>
        <dbReference type="ARBA" id="ARBA00023008"/>
    </source>
</evidence>
<feature type="binding site" evidence="8">
    <location>
        <position position="106"/>
    </location>
    <ligand>
        <name>Cu cation</name>
        <dbReference type="ChEBI" id="CHEBI:23378"/>
    </ligand>
</feature>
<evidence type="ECO:0000256" key="2">
    <source>
        <dbReference type="ARBA" id="ARBA00022448"/>
    </source>
</evidence>
<evidence type="ECO:0000256" key="8">
    <source>
        <dbReference type="PIRSR" id="PIRSR602386-1"/>
    </source>
</evidence>
<dbReference type="NCBIfam" id="TIGR02375">
    <property type="entry name" value="pseudoazurin"/>
    <property type="match status" value="1"/>
</dbReference>
<feature type="chain" id="PRO_5030735315" description="Pseudoazurin" evidence="9">
    <location>
        <begin position="21"/>
        <end position="144"/>
    </location>
</feature>
<feature type="binding site" evidence="8">
    <location>
        <position position="101"/>
    </location>
    <ligand>
        <name>Cu cation</name>
        <dbReference type="ChEBI" id="CHEBI:23378"/>
    </ligand>
</feature>
<dbReference type="GO" id="GO:0009055">
    <property type="term" value="F:electron transfer activity"/>
    <property type="evidence" value="ECO:0007669"/>
    <property type="project" value="InterPro"/>
</dbReference>
<dbReference type="AlphaFoldDB" id="A0A7W6E8Z4"/>
<keyword evidence="3 8" id="KW-0479">Metal-binding</keyword>
<dbReference type="GO" id="GO:0005507">
    <property type="term" value="F:copper ion binding"/>
    <property type="evidence" value="ECO:0007669"/>
    <property type="project" value="UniProtKB-UniRule"/>
</dbReference>
<organism evidence="11 12">
    <name type="scientific">Sulfitobacter undariae</name>
    <dbReference type="NCBI Taxonomy" id="1563671"/>
    <lineage>
        <taxon>Bacteria</taxon>
        <taxon>Pseudomonadati</taxon>
        <taxon>Pseudomonadota</taxon>
        <taxon>Alphaproteobacteria</taxon>
        <taxon>Rhodobacterales</taxon>
        <taxon>Roseobacteraceae</taxon>
        <taxon>Sulfitobacter</taxon>
    </lineage>
</organism>
<evidence type="ECO:0000313" key="11">
    <source>
        <dbReference type="EMBL" id="MBB3993943.1"/>
    </source>
</evidence>
<comment type="caution">
    <text evidence="11">The sequence shown here is derived from an EMBL/GenBank/DDBJ whole genome shotgun (WGS) entry which is preliminary data.</text>
</comment>
<evidence type="ECO:0000256" key="7">
    <source>
        <dbReference type="NCBIfam" id="TIGR02375"/>
    </source>
</evidence>
<dbReference type="SUPFAM" id="SSF49503">
    <property type="entry name" value="Cupredoxins"/>
    <property type="match status" value="1"/>
</dbReference>
<evidence type="ECO:0000259" key="10">
    <source>
        <dbReference type="Pfam" id="PF00127"/>
    </source>
</evidence>
<keyword evidence="12" id="KW-1185">Reference proteome</keyword>
<reference evidence="11 12" key="1">
    <citation type="submission" date="2020-08" db="EMBL/GenBank/DDBJ databases">
        <title>Genomic Encyclopedia of Type Strains, Phase IV (KMG-IV): sequencing the most valuable type-strain genomes for metagenomic binning, comparative biology and taxonomic classification.</title>
        <authorList>
            <person name="Goeker M."/>
        </authorList>
    </citation>
    <scope>NUCLEOTIDE SEQUENCE [LARGE SCALE GENOMIC DNA]</scope>
    <source>
        <strain evidence="11 12">DSM 102234</strain>
    </source>
</reference>
<protein>
    <recommendedName>
        <fullName evidence="7">Pseudoazurin</fullName>
    </recommendedName>
</protein>
<accession>A0A7W6E8Z4</accession>
<dbReference type="Proteomes" id="UP000530268">
    <property type="component" value="Unassembled WGS sequence"/>
</dbReference>
<keyword evidence="9" id="KW-0732">Signal</keyword>
<evidence type="ECO:0000256" key="3">
    <source>
        <dbReference type="ARBA" id="ARBA00022723"/>
    </source>
</evidence>
<evidence type="ECO:0000313" key="12">
    <source>
        <dbReference type="Proteomes" id="UP000530268"/>
    </source>
</evidence>
<dbReference type="InterPro" id="IPR008972">
    <property type="entry name" value="Cupredoxin"/>
</dbReference>
<dbReference type="InterPro" id="IPR012745">
    <property type="entry name" value="Pseudoazurin"/>
</dbReference>
<gene>
    <name evidence="11" type="ORF">GGR95_001574</name>
</gene>
<feature type="domain" description="Blue (type 1) copper" evidence="10">
    <location>
        <begin position="28"/>
        <end position="112"/>
    </location>
</feature>
<sequence length="144" mass="15809">MTLKCALPFIFCLLAAPAFAEIHEVRMYNRNANGAMQYEPSYLAIAQGDSVRFIPEQSSHNAATIDTMLPDGAVPFKSKINEDFTTELTVSGRYGIKCSPHFSMGMVMIIDVGEVDTATSDTLPDDLPNRAKDRFSAILETALK</sequence>
<dbReference type="CDD" id="cd04218">
    <property type="entry name" value="Pseudoazurin"/>
    <property type="match status" value="1"/>
</dbReference>
<keyword evidence="2" id="KW-0813">Transport</keyword>
<dbReference type="InterPro" id="IPR002386">
    <property type="entry name" value="Amicyanin/Pseudoazurin"/>
</dbReference>
<dbReference type="PRINTS" id="PR00155">
    <property type="entry name" value="AMICYANIN"/>
</dbReference>
<evidence type="ECO:0000256" key="9">
    <source>
        <dbReference type="SAM" id="SignalP"/>
    </source>
</evidence>
<comment type="subcellular location">
    <subcellularLocation>
        <location evidence="1">Periplasm</location>
    </subcellularLocation>
</comment>
<dbReference type="InterPro" id="IPR000923">
    <property type="entry name" value="BlueCu_1"/>
</dbReference>
<dbReference type="GO" id="GO:0042597">
    <property type="term" value="C:periplasmic space"/>
    <property type="evidence" value="ECO:0007669"/>
    <property type="project" value="UniProtKB-SubCell"/>
</dbReference>
<dbReference type="Gene3D" id="2.60.40.420">
    <property type="entry name" value="Cupredoxins - blue copper proteins"/>
    <property type="match status" value="1"/>
</dbReference>
<feature type="binding site" evidence="8">
    <location>
        <position position="60"/>
    </location>
    <ligand>
        <name>Cu cation</name>
        <dbReference type="ChEBI" id="CHEBI:23378"/>
    </ligand>
</feature>
<dbReference type="RefSeq" id="WP_184564474.1">
    <property type="nucleotide sequence ID" value="NZ_JACIEI010000003.1"/>
</dbReference>
<keyword evidence="6 8" id="KW-0186">Copper</keyword>
<dbReference type="PRINTS" id="PR00156">
    <property type="entry name" value="COPPERBLUE"/>
</dbReference>
<keyword evidence="5" id="KW-0249">Electron transport</keyword>
<keyword evidence="4" id="KW-0574">Periplasm</keyword>
<dbReference type="InterPro" id="IPR001235">
    <property type="entry name" value="Copper_blue_Plastocyanin"/>
</dbReference>
<dbReference type="EMBL" id="JACIEI010000003">
    <property type="protein sequence ID" value="MBB3993943.1"/>
    <property type="molecule type" value="Genomic_DNA"/>
</dbReference>
<proteinExistence type="predicted"/>
<feature type="binding site" evidence="8">
    <location>
        <position position="98"/>
    </location>
    <ligand>
        <name>Cu cation</name>
        <dbReference type="ChEBI" id="CHEBI:23378"/>
    </ligand>
</feature>
<name>A0A7W6E8Z4_9RHOB</name>
<evidence type="ECO:0000256" key="5">
    <source>
        <dbReference type="ARBA" id="ARBA00022982"/>
    </source>
</evidence>
<evidence type="ECO:0000256" key="4">
    <source>
        <dbReference type="ARBA" id="ARBA00022764"/>
    </source>
</evidence>